<evidence type="ECO:0000313" key="1">
    <source>
        <dbReference type="EMBL" id="TWU55775.1"/>
    </source>
</evidence>
<dbReference type="AlphaFoldDB" id="A0A5C6F3Q4"/>
<sequence>MGLAYRAQFQSLRLEVAENRLLKRALALSCYMLSFVQRIDSRNRRIAGIGST</sequence>
<dbReference type="Proteomes" id="UP000317977">
    <property type="component" value="Unassembled WGS sequence"/>
</dbReference>
<dbReference type="EMBL" id="SJPX01000002">
    <property type="protein sequence ID" value="TWU55775.1"/>
    <property type="molecule type" value="Genomic_DNA"/>
</dbReference>
<reference evidence="1 2" key="1">
    <citation type="submission" date="2019-02" db="EMBL/GenBank/DDBJ databases">
        <title>Deep-cultivation of Planctomycetes and their phenomic and genomic characterization uncovers novel biology.</title>
        <authorList>
            <person name="Wiegand S."/>
            <person name="Jogler M."/>
            <person name="Boedeker C."/>
            <person name="Pinto D."/>
            <person name="Vollmers J."/>
            <person name="Rivas-Marin E."/>
            <person name="Kohn T."/>
            <person name="Peeters S.H."/>
            <person name="Heuer A."/>
            <person name="Rast P."/>
            <person name="Oberbeckmann S."/>
            <person name="Bunk B."/>
            <person name="Jeske O."/>
            <person name="Meyerdierks A."/>
            <person name="Storesund J.E."/>
            <person name="Kallscheuer N."/>
            <person name="Luecker S."/>
            <person name="Lage O.M."/>
            <person name="Pohl T."/>
            <person name="Merkel B.J."/>
            <person name="Hornburger P."/>
            <person name="Mueller R.-W."/>
            <person name="Bruemmer F."/>
            <person name="Labrenz M."/>
            <person name="Spormann A.M."/>
            <person name="Op Den Camp H."/>
            <person name="Overmann J."/>
            <person name="Amann R."/>
            <person name="Jetten M.S.M."/>
            <person name="Mascher T."/>
            <person name="Medema M.H."/>
            <person name="Devos D.P."/>
            <person name="Kaster A.-K."/>
            <person name="Ovreas L."/>
            <person name="Rohde M."/>
            <person name="Galperin M.Y."/>
            <person name="Jogler C."/>
        </authorList>
    </citation>
    <scope>NUCLEOTIDE SEQUENCE [LARGE SCALE GENOMIC DNA]</scope>
    <source>
        <strain evidence="1 2">Poly59</strain>
    </source>
</reference>
<proteinExistence type="predicted"/>
<organism evidence="1 2">
    <name type="scientific">Rubripirellula reticaptiva</name>
    <dbReference type="NCBI Taxonomy" id="2528013"/>
    <lineage>
        <taxon>Bacteria</taxon>
        <taxon>Pseudomonadati</taxon>
        <taxon>Planctomycetota</taxon>
        <taxon>Planctomycetia</taxon>
        <taxon>Pirellulales</taxon>
        <taxon>Pirellulaceae</taxon>
        <taxon>Rubripirellula</taxon>
    </lineage>
</organism>
<accession>A0A5C6F3Q4</accession>
<keyword evidence="2" id="KW-1185">Reference proteome</keyword>
<comment type="caution">
    <text evidence="1">The sequence shown here is derived from an EMBL/GenBank/DDBJ whole genome shotgun (WGS) entry which is preliminary data.</text>
</comment>
<protein>
    <submittedName>
        <fullName evidence="1">Uncharacterized protein</fullName>
    </submittedName>
</protein>
<gene>
    <name evidence="1" type="ORF">Poly59_20760</name>
</gene>
<evidence type="ECO:0000313" key="2">
    <source>
        <dbReference type="Proteomes" id="UP000317977"/>
    </source>
</evidence>
<name>A0A5C6F3Q4_9BACT</name>